<organism evidence="1 2">
    <name type="scientific">Portunus trituberculatus</name>
    <name type="common">Swimming crab</name>
    <name type="synonym">Neptunus trituberculatus</name>
    <dbReference type="NCBI Taxonomy" id="210409"/>
    <lineage>
        <taxon>Eukaryota</taxon>
        <taxon>Metazoa</taxon>
        <taxon>Ecdysozoa</taxon>
        <taxon>Arthropoda</taxon>
        <taxon>Crustacea</taxon>
        <taxon>Multicrustacea</taxon>
        <taxon>Malacostraca</taxon>
        <taxon>Eumalacostraca</taxon>
        <taxon>Eucarida</taxon>
        <taxon>Decapoda</taxon>
        <taxon>Pleocyemata</taxon>
        <taxon>Brachyura</taxon>
        <taxon>Eubrachyura</taxon>
        <taxon>Portunoidea</taxon>
        <taxon>Portunidae</taxon>
        <taxon>Portuninae</taxon>
        <taxon>Portunus</taxon>
    </lineage>
</organism>
<sequence length="79" mass="9344">MRAIGAHLPLLDKVQRWLSPPGQVSDGLKSWWRTPGDRCHRQGLPRVTEVEWWFRSPRVDCFVLSDYADPTLWERTVRK</sequence>
<reference evidence="1 2" key="1">
    <citation type="submission" date="2019-05" db="EMBL/GenBank/DDBJ databases">
        <title>Another draft genome of Portunus trituberculatus and its Hox gene families provides insights of decapod evolution.</title>
        <authorList>
            <person name="Jeong J.-H."/>
            <person name="Song I."/>
            <person name="Kim S."/>
            <person name="Choi T."/>
            <person name="Kim D."/>
            <person name="Ryu S."/>
            <person name="Kim W."/>
        </authorList>
    </citation>
    <scope>NUCLEOTIDE SEQUENCE [LARGE SCALE GENOMIC DNA]</scope>
    <source>
        <tissue evidence="1">Muscle</tissue>
    </source>
</reference>
<comment type="caution">
    <text evidence="1">The sequence shown here is derived from an EMBL/GenBank/DDBJ whole genome shotgun (WGS) entry which is preliminary data.</text>
</comment>
<keyword evidence="2" id="KW-1185">Reference proteome</keyword>
<dbReference type="AlphaFoldDB" id="A0A5B7JAU9"/>
<dbReference type="EMBL" id="VSRR010096373">
    <property type="protein sequence ID" value="MPC93860.1"/>
    <property type="molecule type" value="Genomic_DNA"/>
</dbReference>
<evidence type="ECO:0000313" key="1">
    <source>
        <dbReference type="EMBL" id="MPC93860.1"/>
    </source>
</evidence>
<evidence type="ECO:0000313" key="2">
    <source>
        <dbReference type="Proteomes" id="UP000324222"/>
    </source>
</evidence>
<accession>A0A5B7JAU9</accession>
<gene>
    <name evidence="1" type="ORF">E2C01_089005</name>
</gene>
<proteinExistence type="predicted"/>
<name>A0A5B7JAU9_PORTR</name>
<dbReference type="Proteomes" id="UP000324222">
    <property type="component" value="Unassembled WGS sequence"/>
</dbReference>
<protein>
    <submittedName>
        <fullName evidence="1">Uncharacterized protein</fullName>
    </submittedName>
</protein>